<dbReference type="PROSITE" id="PS51819">
    <property type="entry name" value="VOC"/>
    <property type="match status" value="1"/>
</dbReference>
<dbReference type="Proteomes" id="UP001151234">
    <property type="component" value="Unassembled WGS sequence"/>
</dbReference>
<accession>A0A9X3UK91</accession>
<dbReference type="AlphaFoldDB" id="A0A9X3UK91"/>
<dbReference type="InterPro" id="IPR004360">
    <property type="entry name" value="Glyas_Fos-R_dOase_dom"/>
</dbReference>
<sequence length="137" mass="14606">MGMFDNKLELMMSKTNAVGWFDIYVNDLDRAVSFYETVLDCKLEPIGDPTGETQMMSFPADMGAYGAGGALTKSANASPGVGGTVVYFSAEDCANEEARVAEAGGDVVRPKFSIGEFGWVSLCQDTEGNLFGISSMK</sequence>
<evidence type="ECO:0000313" key="2">
    <source>
        <dbReference type="EMBL" id="MDA5399902.1"/>
    </source>
</evidence>
<evidence type="ECO:0000313" key="3">
    <source>
        <dbReference type="Proteomes" id="UP001151234"/>
    </source>
</evidence>
<dbReference type="InterPro" id="IPR037523">
    <property type="entry name" value="VOC_core"/>
</dbReference>
<proteinExistence type="predicted"/>
<organism evidence="2 3">
    <name type="scientific">Hoeflea prorocentri</name>
    <dbReference type="NCBI Taxonomy" id="1922333"/>
    <lineage>
        <taxon>Bacteria</taxon>
        <taxon>Pseudomonadati</taxon>
        <taxon>Pseudomonadota</taxon>
        <taxon>Alphaproteobacteria</taxon>
        <taxon>Hyphomicrobiales</taxon>
        <taxon>Rhizobiaceae</taxon>
        <taxon>Hoeflea</taxon>
    </lineage>
</organism>
<dbReference type="CDD" id="cd07247">
    <property type="entry name" value="SgaA_N_like"/>
    <property type="match status" value="1"/>
</dbReference>
<keyword evidence="3" id="KW-1185">Reference proteome</keyword>
<dbReference type="PANTHER" id="PTHR33993:SF2">
    <property type="entry name" value="VOC DOMAIN-CONTAINING PROTEIN"/>
    <property type="match status" value="1"/>
</dbReference>
<comment type="caution">
    <text evidence="2">The sequence shown here is derived from an EMBL/GenBank/DDBJ whole genome shotgun (WGS) entry which is preliminary data.</text>
</comment>
<reference evidence="2" key="1">
    <citation type="submission" date="2022-11" db="EMBL/GenBank/DDBJ databases">
        <title>Draft genome sequence of Hoeflea poritis E7-10 and Hoeflea prorocentri PM5-8, separated from scleractinian coral Porites lutea and marine dinoflagellate.</title>
        <authorList>
            <person name="Zhang G."/>
            <person name="Wei Q."/>
            <person name="Cai L."/>
        </authorList>
    </citation>
    <scope>NUCLEOTIDE SEQUENCE</scope>
    <source>
        <strain evidence="2">PM5-8</strain>
    </source>
</reference>
<protein>
    <submittedName>
        <fullName evidence="2">VOC family protein</fullName>
    </submittedName>
</protein>
<dbReference type="InterPro" id="IPR052164">
    <property type="entry name" value="Anthracycline_SecMetBiosynth"/>
</dbReference>
<dbReference type="PANTHER" id="PTHR33993">
    <property type="entry name" value="GLYOXALASE-RELATED"/>
    <property type="match status" value="1"/>
</dbReference>
<dbReference type="RefSeq" id="WP_267991316.1">
    <property type="nucleotide sequence ID" value="NZ_JAPJZI010000001.1"/>
</dbReference>
<dbReference type="EMBL" id="JAPJZI010000001">
    <property type="protein sequence ID" value="MDA5399902.1"/>
    <property type="molecule type" value="Genomic_DNA"/>
</dbReference>
<dbReference type="InterPro" id="IPR029068">
    <property type="entry name" value="Glyas_Bleomycin-R_OHBP_Dase"/>
</dbReference>
<dbReference type="SUPFAM" id="SSF54593">
    <property type="entry name" value="Glyoxalase/Bleomycin resistance protein/Dihydroxybiphenyl dioxygenase"/>
    <property type="match status" value="1"/>
</dbReference>
<dbReference type="Gene3D" id="3.10.180.10">
    <property type="entry name" value="2,3-Dihydroxybiphenyl 1,2-Dioxygenase, domain 1"/>
    <property type="match status" value="1"/>
</dbReference>
<evidence type="ECO:0000259" key="1">
    <source>
        <dbReference type="PROSITE" id="PS51819"/>
    </source>
</evidence>
<gene>
    <name evidence="2" type="ORF">OQ273_15070</name>
</gene>
<feature type="domain" description="VOC" evidence="1">
    <location>
        <begin position="17"/>
        <end position="136"/>
    </location>
</feature>
<dbReference type="Pfam" id="PF00903">
    <property type="entry name" value="Glyoxalase"/>
    <property type="match status" value="1"/>
</dbReference>
<name>A0A9X3UK91_9HYPH</name>